<evidence type="ECO:0000256" key="6">
    <source>
        <dbReference type="ARBA" id="ARBA00022723"/>
    </source>
</evidence>
<dbReference type="GO" id="GO:0003899">
    <property type="term" value="F:DNA-directed RNA polymerase activity"/>
    <property type="evidence" value="ECO:0007669"/>
    <property type="project" value="UniProtKB-EC"/>
</dbReference>
<keyword evidence="5" id="KW-0548">Nucleotidyltransferase</keyword>
<proteinExistence type="predicted"/>
<dbReference type="Gene3D" id="1.10.132.30">
    <property type="match status" value="1"/>
</dbReference>
<evidence type="ECO:0000256" key="2">
    <source>
        <dbReference type="ARBA" id="ARBA00022478"/>
    </source>
</evidence>
<dbReference type="Gene3D" id="1.10.274.100">
    <property type="entry name" value="RNA polymerase Rpb1, domain 3"/>
    <property type="match status" value="1"/>
</dbReference>
<geneLocation type="chloroplast" evidence="11"/>
<dbReference type="Pfam" id="PF05000">
    <property type="entry name" value="RNA_pol_Rpb1_4"/>
    <property type="match status" value="1"/>
</dbReference>
<dbReference type="InterPro" id="IPR007081">
    <property type="entry name" value="RNA_pol_Rpb1_5"/>
</dbReference>
<dbReference type="CDD" id="cd02655">
    <property type="entry name" value="RNAP_beta'_C"/>
    <property type="match status" value="1"/>
</dbReference>
<feature type="domain" description="RNA polymerase Rpb1" evidence="9">
    <location>
        <begin position="173"/>
        <end position="367"/>
    </location>
</feature>
<keyword evidence="8" id="KW-0804">Transcription</keyword>
<dbReference type="InterPro" id="IPR007083">
    <property type="entry name" value="RNA_pol_Rpb1_4"/>
</dbReference>
<evidence type="ECO:0000256" key="4">
    <source>
        <dbReference type="ARBA" id="ARBA00022679"/>
    </source>
</evidence>
<dbReference type="EMBL" id="MH591103">
    <property type="protein sequence ID" value="AYC64797.1"/>
    <property type="molecule type" value="Genomic_DNA"/>
</dbReference>
<dbReference type="Gene3D" id="1.10.1790.20">
    <property type="match status" value="1"/>
</dbReference>
<keyword evidence="3 11" id="KW-0934">Plastid</keyword>
<accession>A0A386AZB8</accession>
<dbReference type="PANTHER" id="PTHR19376">
    <property type="entry name" value="DNA-DIRECTED RNA POLYMERASE"/>
    <property type="match status" value="1"/>
</dbReference>
<sequence length="1722" mass="202361">MRLTTTVFFHRCFDKRQFQSFLQWFFKKSPHGQSRLLKFLERLKFLGFHSATEAGFSISIEDLKIPPSKSAILQAAEKSIFEADLQLVSGNLTIIEHYQRILDIWHRTSEKVKYQVLQSFQSSDLLNPVYLMAFSGARGNISQIRQLVGMRGLMADPQGKIIDFPIRSNFREGLTLTEYLISCSGARKGIVDTALRTAASGYLTRRLVDVAHHVVISQIDCFSHTPLTQPRGIFLKSLYDQNKEILPLKQRLVGRVLAENIRDPDSGCILGSKNQEISQSLSQKICSYRKKVFVRSPLTCQSSKFLCQLCYGWNLAEGQFVSIGEAVGILAAQSIGEPGTQLTMRTFHTGGVFTGRLLDQTYAPFSGQIHYPSFCYGLLIRNLQGQIAYLTKNSGIFHLKVSYIYPRRQQECEKLRKQFTKIVSFHYPPKVENNFQKNAFFEIHMVFQKITLLYARQNEFVKKSQLLAEIPFLETEDAFENEHEVLSPLSGEIHFENLIFIEKNINKRMIENCVQGLGEFWILAGQPFQWMNNNSLENQRRPFQNKFLKKLDLVNSQVAFLQVYLQPLASLTGSDIHIVDDNLQLSYLRDHDDGIYSIFFKNKGYLQISSSLLGTTGQKRIFFQTWKMGLQREYGDCRFQLFSIYLKSQSFKVLSQININAVHYCPSTSKNTYSEFPQYGILKNFLFQKNTCVLSLNRQGHIKFFGIYQDRKAPSSVPTHKQWSIQTKKILPDSQNIGFLAPLKKTNQNPRNLLFSISQKKLFSIFSLLFFDRCQFFSNRPNHWHRQNIQRQPVLMHWKNVSNHKYLFFMHFFYPLSIRIPFVIDRFQQKRQRKIGFFSSIRVFFYQQKFPIHFVEGFKRLQISSPLDHQSCDPNGQFCQFLVSLQILFYQNIMKKFQQKKGLIHSLFEMTTLFCQPSLPSTFYSLFFVQGFREIFILNKSLKNTENSDLSTLFIHHRFFKKHFQKFHFETFTQPSTKDRWNFFGDQENFFQTHQWPTYMKTFVDKKTRLRPFTNALWTLWPPLSSKKKKGKRKRLSNGKASFFLEKILPSSLTEGSTLLENSFFHNKNFPFNCQILSGKLQKWRLDGSIKAYASIVQNCALIKNFTMRFSQKRPKRPLYHICVLKKETQFMHQYKIHQLKQLGMKRVKTHRFHRSRDFENFYVEYISKKSSTLEDGFHQLEKAQPKNLHNYTLRFSPSFLIPQRYQNHCVMGRKHVFKKIYLPWEDRVCTCRHSKSDNFHFFHTHQKGFVHFTPQSIHPNFHIFTQIKTVLQRFHNRRLSTKTTNKRYSLRFEPLKDDMPFIFICSYRKKFQISLMSLHPQYKGYGWGSSLDRVLEKTHPLTLRFFKTQDFGWFNRGHFQKKALHIFQKEWHPRCLEKLFFIRFYLPFSEGEIIHDHPVCLTLSDIFCYCRPLVTGHFQPNIRKFRPILFPNQRTMMNLNYWSLNQDFTSTCSRQNMTLFQKRNMQLGDFIRAGERLFTNQSTFTSGQLIAKTQQNVLFRKANIHLLNDQSILHRHHGDILSKNQPICRVFYQQSKTGDIVQGIPKIEEIFEARKKSKYSFRQLSLLSKEHHQMPILQYLQNLQKSVINNIQRIYCGQGVYISDKHIEIIVRQMTSNVFILEPGETGLLYGEIVALQWMMKIQQETSFANQVVYEPLFIGITKTSLETSSFLSAASFQETTRILSRAALQNQIDFLRGLKQNVLLGNLLPLGTGCFRPLCT</sequence>
<dbReference type="InterPro" id="IPR012756">
    <property type="entry name" value="DNA-dir_RpoC2_beta_pp"/>
</dbReference>
<keyword evidence="2" id="KW-0240">DNA-directed RNA polymerase</keyword>
<evidence type="ECO:0000256" key="5">
    <source>
        <dbReference type="ARBA" id="ARBA00022695"/>
    </source>
</evidence>
<feature type="domain" description="RNA polymerase Rpb1" evidence="9">
    <location>
        <begin position="1561"/>
        <end position="1629"/>
    </location>
</feature>
<dbReference type="SUPFAM" id="SSF64484">
    <property type="entry name" value="beta and beta-prime subunits of DNA dependent RNA-polymerase"/>
    <property type="match status" value="1"/>
</dbReference>
<dbReference type="Gene3D" id="1.10.150.390">
    <property type="match status" value="1"/>
</dbReference>
<protein>
    <recommendedName>
        <fullName evidence="1">DNA-directed RNA polymerase</fullName>
        <ecNumber evidence="1">2.7.7.6</ecNumber>
    </recommendedName>
</protein>
<evidence type="ECO:0000259" key="9">
    <source>
        <dbReference type="Pfam" id="PF04998"/>
    </source>
</evidence>
<dbReference type="InterPro" id="IPR045867">
    <property type="entry name" value="DNA-dir_RpoC_beta_prime"/>
</dbReference>
<dbReference type="GeneID" id="38278581"/>
<dbReference type="PANTHER" id="PTHR19376:SF68">
    <property type="entry name" value="DNA-DIRECTED RNA POLYMERASE SUBUNIT BETA"/>
    <property type="match status" value="1"/>
</dbReference>
<evidence type="ECO:0000256" key="7">
    <source>
        <dbReference type="ARBA" id="ARBA00022833"/>
    </source>
</evidence>
<dbReference type="NCBIfam" id="TIGR02388">
    <property type="entry name" value="rpoC2_cyan"/>
    <property type="match status" value="1"/>
</dbReference>
<dbReference type="InterPro" id="IPR038120">
    <property type="entry name" value="Rpb1_funnel_sf"/>
</dbReference>
<dbReference type="GO" id="GO:0003677">
    <property type="term" value="F:DNA binding"/>
    <property type="evidence" value="ECO:0007669"/>
    <property type="project" value="InterPro"/>
</dbReference>
<organism evidence="11">
    <name type="scientific">Boodleopsis pusilla</name>
    <dbReference type="NCBI Taxonomy" id="381415"/>
    <lineage>
        <taxon>Eukaryota</taxon>
        <taxon>Viridiplantae</taxon>
        <taxon>Chlorophyta</taxon>
        <taxon>core chlorophytes</taxon>
        <taxon>Ulvophyceae</taxon>
        <taxon>TCBD clade</taxon>
        <taxon>Bryopsidales</taxon>
        <taxon>Halimedineae</taxon>
        <taxon>Halimedaceae</taxon>
        <taxon>Rhipileae</taxon>
        <taxon>Boodleopsis</taxon>
    </lineage>
</organism>
<reference evidence="11" key="2">
    <citation type="journal article" date="2019" name="Mol. Phylogenet. Evol.">
        <title>Reassessment of the classification of bryopsidales (chlorophyta) based on chloroplast phylogenomic analyses.</title>
        <authorList>
            <person name="Cremen M.C."/>
            <person name="Leliaert F."/>
            <person name="West J."/>
            <person name="Lam D.W."/>
            <person name="Shimada S."/>
            <person name="Lopez-Bautista J.M."/>
            <person name="Verbruggen H."/>
        </authorList>
    </citation>
    <scope>NUCLEOTIDE SEQUENCE</scope>
</reference>
<reference evidence="11" key="1">
    <citation type="submission" date="2018-07" db="EMBL/GenBank/DDBJ databases">
        <authorList>
            <person name="Quirk P.G."/>
            <person name="Krulwich T.A."/>
        </authorList>
    </citation>
    <scope>NUCLEOTIDE SEQUENCE</scope>
</reference>
<gene>
    <name evidence="11" type="primary">rpoC2</name>
</gene>
<keyword evidence="7" id="KW-0862">Zinc</keyword>
<dbReference type="GO" id="GO:0046872">
    <property type="term" value="F:metal ion binding"/>
    <property type="evidence" value="ECO:0007669"/>
    <property type="project" value="UniProtKB-KW"/>
</dbReference>
<feature type="domain" description="RNA polymerase Rpb1" evidence="10">
    <location>
        <begin position="95"/>
        <end position="170"/>
    </location>
</feature>
<name>A0A386AZB8_9CHLO</name>
<dbReference type="GO" id="GO:0000428">
    <property type="term" value="C:DNA-directed RNA polymerase complex"/>
    <property type="evidence" value="ECO:0007669"/>
    <property type="project" value="UniProtKB-KW"/>
</dbReference>
<keyword evidence="4" id="KW-0808">Transferase</keyword>
<evidence type="ECO:0000256" key="3">
    <source>
        <dbReference type="ARBA" id="ARBA00022640"/>
    </source>
</evidence>
<dbReference type="RefSeq" id="YP_009518890.1">
    <property type="nucleotide sequence ID" value="NC_039520.1"/>
</dbReference>
<keyword evidence="6" id="KW-0479">Metal-binding</keyword>
<dbReference type="GO" id="GO:0006351">
    <property type="term" value="P:DNA-templated transcription"/>
    <property type="evidence" value="ECO:0007669"/>
    <property type="project" value="InterPro"/>
</dbReference>
<evidence type="ECO:0000313" key="11">
    <source>
        <dbReference type="EMBL" id="AYC64797.1"/>
    </source>
</evidence>
<dbReference type="EC" id="2.7.7.6" evidence="1"/>
<dbReference type="InterPro" id="IPR042102">
    <property type="entry name" value="RNA_pol_Rpb1_3_sf"/>
</dbReference>
<evidence type="ECO:0000259" key="10">
    <source>
        <dbReference type="Pfam" id="PF05000"/>
    </source>
</evidence>
<keyword evidence="11" id="KW-0150">Chloroplast</keyword>
<evidence type="ECO:0000256" key="1">
    <source>
        <dbReference type="ARBA" id="ARBA00012418"/>
    </source>
</evidence>
<dbReference type="Pfam" id="PF04998">
    <property type="entry name" value="RNA_pol_Rpb1_5"/>
    <property type="match status" value="2"/>
</dbReference>
<evidence type="ECO:0000256" key="8">
    <source>
        <dbReference type="ARBA" id="ARBA00023163"/>
    </source>
</evidence>